<name>A0A4Y2PC30_ARAVE</name>
<feature type="compositionally biased region" description="Polar residues" evidence="1">
    <location>
        <begin position="66"/>
        <end position="79"/>
    </location>
</feature>
<evidence type="ECO:0000313" key="2">
    <source>
        <dbReference type="EMBL" id="GBN48934.1"/>
    </source>
</evidence>
<protein>
    <submittedName>
        <fullName evidence="2">Uncharacterized protein</fullName>
    </submittedName>
</protein>
<dbReference type="EMBL" id="BGPR01010970">
    <property type="protein sequence ID" value="GBN48934.1"/>
    <property type="molecule type" value="Genomic_DNA"/>
</dbReference>
<dbReference type="Proteomes" id="UP000499080">
    <property type="component" value="Unassembled WGS sequence"/>
</dbReference>
<dbReference type="AlphaFoldDB" id="A0A4Y2PC30"/>
<feature type="region of interest" description="Disordered" evidence="1">
    <location>
        <begin position="20"/>
        <end position="79"/>
    </location>
</feature>
<proteinExistence type="predicted"/>
<comment type="caution">
    <text evidence="2">The sequence shown here is derived from an EMBL/GenBank/DDBJ whole genome shotgun (WGS) entry which is preliminary data.</text>
</comment>
<keyword evidence="3" id="KW-1185">Reference proteome</keyword>
<reference evidence="2 3" key="1">
    <citation type="journal article" date="2019" name="Sci. Rep.">
        <title>Orb-weaving spider Araneus ventricosus genome elucidates the spidroin gene catalogue.</title>
        <authorList>
            <person name="Kono N."/>
            <person name="Nakamura H."/>
            <person name="Ohtoshi R."/>
            <person name="Moran D.A.P."/>
            <person name="Shinohara A."/>
            <person name="Yoshida Y."/>
            <person name="Fujiwara M."/>
            <person name="Mori M."/>
            <person name="Tomita M."/>
            <person name="Arakawa K."/>
        </authorList>
    </citation>
    <scope>NUCLEOTIDE SEQUENCE [LARGE SCALE GENOMIC DNA]</scope>
</reference>
<sequence>MRKRAIKSSLHIQNSIEIAPRKIGEKQAGTVDSRFTVPSSLESNRNHKGLNPSKATPSPNEEKNQSRVSSELSQKLSKR</sequence>
<evidence type="ECO:0000313" key="3">
    <source>
        <dbReference type="Proteomes" id="UP000499080"/>
    </source>
</evidence>
<organism evidence="2 3">
    <name type="scientific">Araneus ventricosus</name>
    <name type="common">Orbweaver spider</name>
    <name type="synonym">Epeira ventricosa</name>
    <dbReference type="NCBI Taxonomy" id="182803"/>
    <lineage>
        <taxon>Eukaryota</taxon>
        <taxon>Metazoa</taxon>
        <taxon>Ecdysozoa</taxon>
        <taxon>Arthropoda</taxon>
        <taxon>Chelicerata</taxon>
        <taxon>Arachnida</taxon>
        <taxon>Araneae</taxon>
        <taxon>Araneomorphae</taxon>
        <taxon>Entelegynae</taxon>
        <taxon>Araneoidea</taxon>
        <taxon>Araneidae</taxon>
        <taxon>Araneus</taxon>
    </lineage>
</organism>
<gene>
    <name evidence="2" type="ORF">AVEN_244643_1</name>
</gene>
<evidence type="ECO:0000256" key="1">
    <source>
        <dbReference type="SAM" id="MobiDB-lite"/>
    </source>
</evidence>
<accession>A0A4Y2PC30</accession>